<name>V6LGY4_9EUKA</name>
<evidence type="ECO:0000313" key="7">
    <source>
        <dbReference type="EMBL" id="EST43568.1"/>
    </source>
</evidence>
<dbReference type="InterPro" id="IPR013083">
    <property type="entry name" value="Znf_RING/FYVE/PHD"/>
</dbReference>
<evidence type="ECO:0000256" key="4">
    <source>
        <dbReference type="PROSITE-ProRule" id="PRU00175"/>
    </source>
</evidence>
<evidence type="ECO:0000259" key="6">
    <source>
        <dbReference type="PROSITE" id="PS50089"/>
    </source>
</evidence>
<keyword evidence="5" id="KW-0472">Membrane</keyword>
<dbReference type="SUPFAM" id="SSF81324">
    <property type="entry name" value="Voltage-gated potassium channels"/>
    <property type="match status" value="1"/>
</dbReference>
<keyword evidence="2 4" id="KW-0863">Zinc-finger</keyword>
<feature type="transmembrane region" description="Helical" evidence="5">
    <location>
        <begin position="440"/>
        <end position="465"/>
    </location>
</feature>
<dbReference type="OrthoDB" id="8879391at2759"/>
<evidence type="ECO:0000256" key="2">
    <source>
        <dbReference type="ARBA" id="ARBA00022771"/>
    </source>
</evidence>
<dbReference type="AlphaFoldDB" id="V6LGY4"/>
<keyword evidence="9" id="KW-1185">Reference proteome</keyword>
<dbReference type="GO" id="GO:0008270">
    <property type="term" value="F:zinc ion binding"/>
    <property type="evidence" value="ECO:0007669"/>
    <property type="project" value="UniProtKB-KW"/>
</dbReference>
<keyword evidence="5" id="KW-1133">Transmembrane helix</keyword>
<protein>
    <submittedName>
        <fullName evidence="7">Transmembrane domain-containing protein</fullName>
    </submittedName>
</protein>
<dbReference type="EMBL" id="AUWU02000001">
    <property type="protein sequence ID" value="KAH0577539.1"/>
    <property type="molecule type" value="Genomic_DNA"/>
</dbReference>
<feature type="transmembrane region" description="Helical" evidence="5">
    <location>
        <begin position="407"/>
        <end position="428"/>
    </location>
</feature>
<sequence length="554" mass="64956">MWKKQLLSRLNSIERYTFRKQTEHIDSLKDYIQMLNQSTDGIHKDDQQQFLNLVEKLFENDIESFNYQFIPIDQSHHQFVCDKCTNFLQKHILIMPCSHTVCQRCVLAHQWDQITCPVCDAIILDMQFNEQLCRQQLQTPVYCCNLVAKEAEVAQYGKQEYDLGARHAALVPVLSDFNANLCKVEQVNYLRQERRFEILRDGAQDLRHYQLQLFEYFPEQERKFLFSCGWAGPYADLAGHIANDCSHTLVECGYCAFPVARQVLEYHRKVCCLQNQRCLLCYRPVQLAKMCHHQVGCLQTLLSYDTAKLVIPVEYSYDLELESLVTRIQQGISNLQNLVLRLDTNSQGEVIQYQNSEKVRVKLNIQNKPFFHYIYEKHVLLFPLISQLIIISLLDLCLYYIPLYTQYIALPVLIVQVLNLFCLFWYTIQFIITNRFRSSIALYMLNVYYVSILNFAGLYVSAYLISPLAFAGKQPNSMINTFFDFLYFSSAVGSSIGFGDISPLTLPIRYVILIEILFTQLVQKIVFRGFSFFFKLKKIEEQHKKYRDDIRSLK</sequence>
<feature type="transmembrane region" description="Helical" evidence="5">
    <location>
        <begin position="485"/>
        <end position="506"/>
    </location>
</feature>
<evidence type="ECO:0000313" key="9">
    <source>
        <dbReference type="Proteomes" id="UP000018208"/>
    </source>
</evidence>
<dbReference type="EMBL" id="KI546135">
    <property type="protein sequence ID" value="EST43568.1"/>
    <property type="molecule type" value="Genomic_DNA"/>
</dbReference>
<dbReference type="PROSITE" id="PS00518">
    <property type="entry name" value="ZF_RING_1"/>
    <property type="match status" value="1"/>
</dbReference>
<dbReference type="PROSITE" id="PS50089">
    <property type="entry name" value="ZF_RING_2"/>
    <property type="match status" value="1"/>
</dbReference>
<reference evidence="7 8" key="1">
    <citation type="journal article" date="2014" name="PLoS Genet.">
        <title>The Genome of Spironucleus salmonicida Highlights a Fish Pathogen Adapted to Fluctuating Environments.</title>
        <authorList>
            <person name="Xu F."/>
            <person name="Jerlstrom-Hultqvist J."/>
            <person name="Einarsson E."/>
            <person name="Astvaldsson A."/>
            <person name="Svard S.G."/>
            <person name="Andersson J.O."/>
        </authorList>
    </citation>
    <scope>NUCLEOTIDE SEQUENCE</scope>
    <source>
        <strain evidence="8">ATCC 50377</strain>
    </source>
</reference>
<organism evidence="7">
    <name type="scientific">Spironucleus salmonicida</name>
    <dbReference type="NCBI Taxonomy" id="348837"/>
    <lineage>
        <taxon>Eukaryota</taxon>
        <taxon>Metamonada</taxon>
        <taxon>Diplomonadida</taxon>
        <taxon>Hexamitidae</taxon>
        <taxon>Hexamitinae</taxon>
        <taxon>Spironucleus</taxon>
    </lineage>
</organism>
<dbReference type="InterPro" id="IPR001841">
    <property type="entry name" value="Znf_RING"/>
</dbReference>
<evidence type="ECO:0000256" key="5">
    <source>
        <dbReference type="SAM" id="Phobius"/>
    </source>
</evidence>
<gene>
    <name evidence="7" type="ORF">SS50377_16608</name>
    <name evidence="8" type="ORF">SS50377_20893</name>
</gene>
<feature type="domain" description="RING-type" evidence="6">
    <location>
        <begin position="81"/>
        <end position="120"/>
    </location>
</feature>
<dbReference type="SUPFAM" id="SSF57850">
    <property type="entry name" value="RING/U-box"/>
    <property type="match status" value="1"/>
</dbReference>
<dbReference type="InterPro" id="IPR013099">
    <property type="entry name" value="K_chnl_dom"/>
</dbReference>
<dbReference type="InterPro" id="IPR017907">
    <property type="entry name" value="Znf_RING_CS"/>
</dbReference>
<evidence type="ECO:0000256" key="3">
    <source>
        <dbReference type="ARBA" id="ARBA00022833"/>
    </source>
</evidence>
<proteinExistence type="predicted"/>
<evidence type="ECO:0000256" key="1">
    <source>
        <dbReference type="ARBA" id="ARBA00022723"/>
    </source>
</evidence>
<accession>V6LGY4</accession>
<dbReference type="VEuPathDB" id="GiardiaDB:SS50377_20893"/>
<dbReference type="Proteomes" id="UP000018208">
    <property type="component" value="Unassembled WGS sequence"/>
</dbReference>
<dbReference type="Gene3D" id="1.10.287.70">
    <property type="match status" value="1"/>
</dbReference>
<keyword evidence="3" id="KW-0862">Zinc</keyword>
<dbReference type="Gene3D" id="3.30.40.10">
    <property type="entry name" value="Zinc/RING finger domain, C3HC4 (zinc finger)"/>
    <property type="match status" value="2"/>
</dbReference>
<keyword evidence="5 7" id="KW-0812">Transmembrane</keyword>
<feature type="transmembrane region" description="Helical" evidence="5">
    <location>
        <begin position="379"/>
        <end position="401"/>
    </location>
</feature>
<dbReference type="Pfam" id="PF07885">
    <property type="entry name" value="Ion_trans_2"/>
    <property type="match status" value="1"/>
</dbReference>
<keyword evidence="1" id="KW-0479">Metal-binding</keyword>
<evidence type="ECO:0000313" key="8">
    <source>
        <dbReference type="EMBL" id="KAH0577539.1"/>
    </source>
</evidence>
<reference evidence="8" key="2">
    <citation type="submission" date="2020-12" db="EMBL/GenBank/DDBJ databases">
        <title>New Spironucleus salmonicida genome in near-complete chromosomes.</title>
        <authorList>
            <person name="Xu F."/>
            <person name="Kurt Z."/>
            <person name="Jimenez-Gonzalez A."/>
            <person name="Astvaldsson A."/>
            <person name="Andersson J.O."/>
            <person name="Svard S.G."/>
        </authorList>
    </citation>
    <scope>NUCLEOTIDE SEQUENCE</scope>
    <source>
        <strain evidence="8">ATCC 50377</strain>
    </source>
</reference>